<dbReference type="PANTHER" id="PTHR34322:SF2">
    <property type="entry name" value="TRANSPOSASE IS200-LIKE DOMAIN-CONTAINING PROTEIN"/>
    <property type="match status" value="1"/>
</dbReference>
<dbReference type="GO" id="GO:0004803">
    <property type="term" value="F:transposase activity"/>
    <property type="evidence" value="ECO:0007669"/>
    <property type="project" value="InterPro"/>
</dbReference>
<evidence type="ECO:0000259" key="1">
    <source>
        <dbReference type="SMART" id="SM01321"/>
    </source>
</evidence>
<dbReference type="Gene3D" id="3.30.70.1290">
    <property type="entry name" value="Transposase IS200-like"/>
    <property type="match status" value="1"/>
</dbReference>
<dbReference type="GO" id="GO:0006313">
    <property type="term" value="P:DNA transposition"/>
    <property type="evidence" value="ECO:0007669"/>
    <property type="project" value="InterPro"/>
</dbReference>
<feature type="domain" description="Transposase IS200-like" evidence="1">
    <location>
        <begin position="11"/>
        <end position="125"/>
    </location>
</feature>
<dbReference type="InterPro" id="IPR036515">
    <property type="entry name" value="Transposase_17_sf"/>
</dbReference>
<dbReference type="PANTHER" id="PTHR34322">
    <property type="entry name" value="TRANSPOSASE, Y1_TNP DOMAIN-CONTAINING"/>
    <property type="match status" value="1"/>
</dbReference>
<gene>
    <name evidence="2" type="ORF">GH754_00505</name>
</gene>
<dbReference type="AlphaFoldDB" id="A0A6G1X1M9"/>
<dbReference type="NCBIfam" id="NF047646">
    <property type="entry name" value="REP_Tyr_transpos"/>
    <property type="match status" value="1"/>
</dbReference>
<dbReference type="OrthoDB" id="9788881at2"/>
<evidence type="ECO:0000313" key="2">
    <source>
        <dbReference type="EMBL" id="MRG84800.1"/>
    </source>
</evidence>
<dbReference type="EMBL" id="WJNH01000001">
    <property type="protein sequence ID" value="MRG84800.1"/>
    <property type="molecule type" value="Genomic_DNA"/>
</dbReference>
<keyword evidence="3" id="KW-1185">Reference proteome</keyword>
<dbReference type="GO" id="GO:0003677">
    <property type="term" value="F:DNA binding"/>
    <property type="evidence" value="ECO:0007669"/>
    <property type="project" value="InterPro"/>
</dbReference>
<organism evidence="2 3">
    <name type="scientific">Salinibacillus xinjiangensis</name>
    <dbReference type="NCBI Taxonomy" id="1229268"/>
    <lineage>
        <taxon>Bacteria</taxon>
        <taxon>Bacillati</taxon>
        <taxon>Bacillota</taxon>
        <taxon>Bacilli</taxon>
        <taxon>Bacillales</taxon>
        <taxon>Bacillaceae</taxon>
        <taxon>Salinibacillus</taxon>
    </lineage>
</organism>
<dbReference type="InterPro" id="IPR002686">
    <property type="entry name" value="Transposase_17"/>
</dbReference>
<reference evidence="2 3" key="1">
    <citation type="submission" date="2019-11" db="EMBL/GenBank/DDBJ databases">
        <authorList>
            <person name="Li J."/>
        </authorList>
    </citation>
    <scope>NUCLEOTIDE SEQUENCE [LARGE SCALE GENOMIC DNA]</scope>
    <source>
        <strain evidence="2 3">J4</strain>
    </source>
</reference>
<protein>
    <submittedName>
        <fullName evidence="2">Transposase</fullName>
    </submittedName>
</protein>
<dbReference type="SUPFAM" id="SSF143422">
    <property type="entry name" value="Transposase IS200-like"/>
    <property type="match status" value="1"/>
</dbReference>
<name>A0A6G1X1M9_9BACI</name>
<accession>A0A6G1X1M9</accession>
<dbReference type="Pfam" id="PF01797">
    <property type="entry name" value="Y1_Tnp"/>
    <property type="match status" value="1"/>
</dbReference>
<sequence>MNLSRKLRIWHRGEIYHITARGNRKGKIYEEPGDYRKYLQILKETQAQHAYTLHGYCLMPNHVHLLIEMVEASPSQIMKTAHTRYAMYYNFRYDLVGHLFQGRFKSQVVYSKDYLLTVSRYIHQNPVKAGLVDHPEGYPWSSYNHFIDIPQLPPTTPKLTPLVSTNKILSFFPDSHEYQMFVESNDYENDIENGPLLVT</sequence>
<dbReference type="Proteomes" id="UP000480185">
    <property type="component" value="Unassembled WGS sequence"/>
</dbReference>
<comment type="caution">
    <text evidence="2">The sequence shown here is derived from an EMBL/GenBank/DDBJ whole genome shotgun (WGS) entry which is preliminary data.</text>
</comment>
<dbReference type="SMART" id="SM01321">
    <property type="entry name" value="Y1_Tnp"/>
    <property type="match status" value="1"/>
</dbReference>
<proteinExistence type="predicted"/>
<evidence type="ECO:0000313" key="3">
    <source>
        <dbReference type="Proteomes" id="UP000480185"/>
    </source>
</evidence>